<keyword evidence="1" id="KW-0694">RNA-binding</keyword>
<reference evidence="4" key="1">
    <citation type="submission" date="2020-01" db="EMBL/GenBank/DDBJ databases">
        <title>Genome Sequencing of Three Apophysomyces-Like Fungal Strains Confirms a Novel Fungal Genus in the Mucoromycota with divergent Burkholderia-like Endosymbiotic Bacteria.</title>
        <authorList>
            <person name="Stajich J.E."/>
            <person name="Macias A.M."/>
            <person name="Carter-House D."/>
            <person name="Lovett B."/>
            <person name="Kasson L.R."/>
            <person name="Berry K."/>
            <person name="Grigoriev I."/>
            <person name="Chang Y."/>
            <person name="Spatafora J."/>
            <person name="Kasson M.T."/>
        </authorList>
    </citation>
    <scope>NUCLEOTIDE SEQUENCE</scope>
    <source>
        <strain evidence="4">NRRL A-21654</strain>
    </source>
</reference>
<evidence type="ECO:0000259" key="3">
    <source>
        <dbReference type="PROSITE" id="PS51165"/>
    </source>
</evidence>
<dbReference type="AlphaFoldDB" id="A0A8H7EPM5"/>
<dbReference type="GO" id="GO:0006400">
    <property type="term" value="P:tRNA modification"/>
    <property type="evidence" value="ECO:0007669"/>
    <property type="project" value="InterPro"/>
</dbReference>
<gene>
    <name evidence="4" type="ORF">EC973_000968</name>
</gene>
<dbReference type="PANTHER" id="PTHR13452">
    <property type="entry name" value="THUMP DOMAIN CONTAINING PROTEIN 1-RELATED"/>
    <property type="match status" value="1"/>
</dbReference>
<keyword evidence="5" id="KW-1185">Reference proteome</keyword>
<evidence type="ECO:0000313" key="4">
    <source>
        <dbReference type="EMBL" id="KAF7724459.1"/>
    </source>
</evidence>
<evidence type="ECO:0000256" key="1">
    <source>
        <dbReference type="PROSITE-ProRule" id="PRU00529"/>
    </source>
</evidence>
<feature type="domain" description="THUMP" evidence="3">
    <location>
        <begin position="85"/>
        <end position="195"/>
    </location>
</feature>
<comment type="caution">
    <text evidence="4">The sequence shown here is derived from an EMBL/GenBank/DDBJ whole genome shotgun (WGS) entry which is preliminary data.</text>
</comment>
<organism evidence="4 5">
    <name type="scientific">Apophysomyces ossiformis</name>
    <dbReference type="NCBI Taxonomy" id="679940"/>
    <lineage>
        <taxon>Eukaryota</taxon>
        <taxon>Fungi</taxon>
        <taxon>Fungi incertae sedis</taxon>
        <taxon>Mucoromycota</taxon>
        <taxon>Mucoromycotina</taxon>
        <taxon>Mucoromycetes</taxon>
        <taxon>Mucorales</taxon>
        <taxon>Mucorineae</taxon>
        <taxon>Mucoraceae</taxon>
        <taxon>Apophysomyces</taxon>
    </lineage>
</organism>
<dbReference type="InterPro" id="IPR040183">
    <property type="entry name" value="THUMPD1-like"/>
</dbReference>
<feature type="region of interest" description="Disordered" evidence="2">
    <location>
        <begin position="214"/>
        <end position="242"/>
    </location>
</feature>
<dbReference type="FunFam" id="3.30.2300.10:FF:000001">
    <property type="entry name" value="THUMP domain-containing protein 1"/>
    <property type="match status" value="1"/>
</dbReference>
<dbReference type="InterPro" id="IPR004114">
    <property type="entry name" value="THUMP_dom"/>
</dbReference>
<dbReference type="PANTHER" id="PTHR13452:SF10">
    <property type="entry name" value="THUMP DOMAIN-CONTAINING PROTEIN 1"/>
    <property type="match status" value="1"/>
</dbReference>
<name>A0A8H7EPM5_9FUNG</name>
<protein>
    <recommendedName>
        <fullName evidence="3">THUMP domain-containing protein</fullName>
    </recommendedName>
</protein>
<proteinExistence type="predicted"/>
<dbReference type="CDD" id="cd11717">
    <property type="entry name" value="THUMP_THUMPD1_like"/>
    <property type="match status" value="1"/>
</dbReference>
<evidence type="ECO:0000256" key="2">
    <source>
        <dbReference type="SAM" id="MobiDB-lite"/>
    </source>
</evidence>
<accession>A0A8H7EPM5</accession>
<dbReference type="EMBL" id="JABAYA010000119">
    <property type="protein sequence ID" value="KAF7724459.1"/>
    <property type="molecule type" value="Genomic_DNA"/>
</dbReference>
<dbReference type="SMART" id="SM00981">
    <property type="entry name" value="THUMP"/>
    <property type="match status" value="1"/>
</dbReference>
<dbReference type="SUPFAM" id="SSF143437">
    <property type="entry name" value="THUMP domain-like"/>
    <property type="match status" value="1"/>
</dbReference>
<dbReference type="Proteomes" id="UP000605846">
    <property type="component" value="Unassembled WGS sequence"/>
</dbReference>
<dbReference type="Pfam" id="PF02926">
    <property type="entry name" value="THUMP"/>
    <property type="match status" value="1"/>
</dbReference>
<sequence>MIQPDMSGIMITCARGREGQAVKEIMDVFNEYADELYPSEKNGNEEEEEESIDDLETSIAKEVEALKGPKTKKRFANIPTNTDCDIMTKQLKKTRYTSRLLPVEITCPSHLPDIERVAQRVIAPQFNTPNEDGSIIPRRFAVVARVRNCTKIDRMTVIQTLAGIVGPNHSVDLDNPELTIIVEICQTICMMSVVKDFGKLKKYNVESLLGMNSTDNAAKPLEGAKPADEQNETGKASAAIAK</sequence>
<dbReference type="Gene3D" id="3.30.2300.10">
    <property type="entry name" value="THUMP superfamily"/>
    <property type="match status" value="1"/>
</dbReference>
<dbReference type="PROSITE" id="PS51165">
    <property type="entry name" value="THUMP"/>
    <property type="match status" value="1"/>
</dbReference>
<dbReference type="OrthoDB" id="367221at2759"/>
<evidence type="ECO:0000313" key="5">
    <source>
        <dbReference type="Proteomes" id="UP000605846"/>
    </source>
</evidence>
<dbReference type="GO" id="GO:0003723">
    <property type="term" value="F:RNA binding"/>
    <property type="evidence" value="ECO:0007669"/>
    <property type="project" value="UniProtKB-UniRule"/>
</dbReference>